<protein>
    <submittedName>
        <fullName evidence="1">Uncharacterized protein</fullName>
    </submittedName>
</protein>
<comment type="caution">
    <text evidence="1">The sequence shown here is derived from an EMBL/GenBank/DDBJ whole genome shotgun (WGS) entry which is preliminary data.</text>
</comment>
<accession>A0ACC3AFM0</accession>
<gene>
    <name evidence="1" type="ORF">H2198_002101</name>
</gene>
<keyword evidence="2" id="KW-1185">Reference proteome</keyword>
<dbReference type="EMBL" id="JAPDRQ010000025">
    <property type="protein sequence ID" value="KAJ9661157.1"/>
    <property type="molecule type" value="Genomic_DNA"/>
</dbReference>
<sequence length="1497" mass="169270">MNPDDLLGFDPRVREQLARLSSDQSRARSQSSYSSSSAYSHQSDQSRRNYYSTHIHPRNMRYSQRHPQNNPQPPEMPPDTDAFPPLGSTPVVSPPPSTRSSDYGQIPPSGPSARNSAAQEFFSRARGRGRGRGQHHDNANRFNQPANPSANYAPTNNFSRPAPNRAQRLYSPQTHAFYGTPEQQRFQRQRSMEQADYLNFLARKSLTNYLSREELKTKHTFRERLQSVARQIMTQSVQPDVDLTTAQVNLESYGSLSNSFGTAGCDVDLMLTVRTKTTGYLPIPYEYQRLFEEALLDQGIGARLLTNTYVPILQVCEKPNEELLKNLRAHRAQWEATEREPETAEGLDTSYDGLPLLTKEQEKQAAIALAELDNTACDVPLPEVPATENSRVEFVGDCGILCDVNFTRHVALYNTKLLWTYGQIDHRVRPLIIFVKNWAKAREVNTPYQGTLSSYGWVMLGLHYLINIANPPVLPNLQQMAKDESWSSEPIELYEGYDVRFMQNPERIRQAMDNIPRNKESLGGLLQGFFRYYAHHSGFKWTQDVISIRTPGGLLSKQAKGWTALRRSEDRQNVRHRYLLAIEDPFELEHNIGRTVGHNGVVAIREEFRRAWQMIESIHKAQSGQASWEWASQDGSMSGNGLDLIAPAEKRGDLLRKDQEARRQRLVEMRKSAEAGELAAKENLQSVIDDEELARNGMLTDEEPLDAHAALAEDTSQLIHDVQHQDEKVSRMRGGKPSRQRLHYEDDDEKPTDKALIPNGNDLSSAEAAGTDETWLHSDTSITQTMLNAIPQSTQSKREAAVRHENWELPVSSEALSTLSGDERCVSEQGGQGSHTQQPTSSSSRVGPYIPWSSNSEAGRWLLDRDKRIRAKTFKPDTCGEKGRLHSMFPYDPDMTVDELRTKNERLETFYKNSLHPRLPPSAGLPTDRVSSSDQWIGQKKDCTPGEGLHQNRALSDWLVGPEIHWSQDTAVGRWLQRRDKKIRDGIWKPSMINSRGLFGKLNACFPYEFAYTMANIDRMNVELATYFTDIEVPHPFMRKVKANACRTALSTAIRETLENRLRCIPLTETATEGNNGQTYKNIYRPEATPKKPDIGRSHHDDGNHNNHKPASTEIHGTPKSTHPGTTRWTDECEVGIWLQRRDEMVSRGIWKEAIAEGSIFGYINKLYPYTNEVSAAEQDSINEEIKTFFMGLPLPHPGYDRYTEPLYRAVLEVMEQRKENTPQAQRKDSTPQVLLDLFKNSNVAQEAPNTLLIRSQYAKTEQASDENMNIVRNLSQGLSPVRHDATDFVRQQRLAFFARHDKSSVRKAIGSGSEESESHGREDSGVEGSWNQQSPSCHCSDSDSFEHFTDQPKPLGASPGDVEPFGDQHDPATTDESEVVPNTLRPDTWRKEFPDRRDQDPRIMPIPRTFDFRFDLRQMADIETIRAGGNGCARGGLEFSLESDQYSWGGGGAMGQKSHNWSWGSASKQEHGSWRPGDGGDPVLMKELPGLCDMDA</sequence>
<dbReference type="Proteomes" id="UP001172386">
    <property type="component" value="Unassembled WGS sequence"/>
</dbReference>
<proteinExistence type="predicted"/>
<reference evidence="1" key="1">
    <citation type="submission" date="2022-10" db="EMBL/GenBank/DDBJ databases">
        <title>Culturing micro-colonial fungi from biological soil crusts in the Mojave desert and describing Neophaeococcomyces mojavensis, and introducing the new genera and species Taxawa tesnikishii.</title>
        <authorList>
            <person name="Kurbessoian T."/>
            <person name="Stajich J.E."/>
        </authorList>
    </citation>
    <scope>NUCLEOTIDE SEQUENCE</scope>
    <source>
        <strain evidence="1">JES_112</strain>
    </source>
</reference>
<name>A0ACC3AFM0_9EURO</name>
<evidence type="ECO:0000313" key="1">
    <source>
        <dbReference type="EMBL" id="KAJ9661157.1"/>
    </source>
</evidence>
<evidence type="ECO:0000313" key="2">
    <source>
        <dbReference type="Proteomes" id="UP001172386"/>
    </source>
</evidence>
<organism evidence="1 2">
    <name type="scientific">Neophaeococcomyces mojaviensis</name>
    <dbReference type="NCBI Taxonomy" id="3383035"/>
    <lineage>
        <taxon>Eukaryota</taxon>
        <taxon>Fungi</taxon>
        <taxon>Dikarya</taxon>
        <taxon>Ascomycota</taxon>
        <taxon>Pezizomycotina</taxon>
        <taxon>Eurotiomycetes</taxon>
        <taxon>Chaetothyriomycetidae</taxon>
        <taxon>Chaetothyriales</taxon>
        <taxon>Chaetothyriales incertae sedis</taxon>
        <taxon>Neophaeococcomyces</taxon>
    </lineage>
</organism>